<keyword evidence="2" id="KW-0677">Repeat</keyword>
<evidence type="ECO:0000313" key="5">
    <source>
        <dbReference type="EMBL" id="MQM05652.1"/>
    </source>
</evidence>
<feature type="compositionally biased region" description="Basic and acidic residues" evidence="4">
    <location>
        <begin position="130"/>
        <end position="145"/>
    </location>
</feature>
<dbReference type="InterPro" id="IPR015943">
    <property type="entry name" value="WD40/YVTN_repeat-like_dom_sf"/>
</dbReference>
<dbReference type="EMBL" id="NMUH01003453">
    <property type="protein sequence ID" value="MQM05652.1"/>
    <property type="molecule type" value="Genomic_DNA"/>
</dbReference>
<dbReference type="Gene3D" id="2.130.10.10">
    <property type="entry name" value="YVTN repeat-like/Quinoprotein amine dehydrogenase"/>
    <property type="match status" value="1"/>
</dbReference>
<dbReference type="InterPro" id="IPR020472">
    <property type="entry name" value="WD40_PAC1"/>
</dbReference>
<sequence>MLLARCRGKEHKEENFRGIGIPSWTRARRRTRASRRTIFSARIEPIGSKRREVSKYPSANGGRGRRGVGCCLTGFNGRRSLRRSYRWVKSGGTTQGQSAPPVHASSRIRPSAALLKRLHQCNVAGEINSEAEKSKGGGKKEDADRPLCSSALTNPPEEGEDIFFDSLDYLSASFRSVPSEETSTRKSEIEFKNFGCEVWTSELRSIRERRESFLYKMGFAELVPSDSRCSQGTRQECCGGSLQQPELGRIRENGDAVLDSSASGSERKEGDGHFVRDLDRDKFELGQDRQSSMSQREVDSTGGMKWDEFGMSHGLSHSVQQLVQKENLGCEGRHGGGISTRQKTFKSGWWKDLLRMRQSGEFSECNLSVHDAEEHKAGTTKMRRHGKSCTEFAALNVDQEFQAHKGSIWTMKFSPDGRYLATGGEDCVVRVWRVVEMETSCKVLSANLGKVKEFKLIPKSRCFDLGMVVIPRKAFKLEETPLHEFHGHTSDVLAFSWSKSNCLLTSSKDKTVRLWQVGLDFCLGVFRHNNYVTCVQFNPADDGYFISGSIDGKVRIWRISESRVVDWVDIRDIITAVCFRSNGQGFVVGSITGSCRFYYLSGNGLQLDAELNIQGKKKVSSKRITGFQFTPEDPERLMITSADSKVRIVHGSDVIHKYGGRRKSKSQLSASFTSDGRYIVSTGDDSRVYIWNYHSDALSSKATKSTHSCEYFFSKDASIAIPWPGMDNQVPGSSLQSQKILEPLACVRESERSCLGSWFFADCSTRPSATWPEEKLGLWGEDAGAINVSPRGGYGDHQHDLKLFSPAAWSRVIVTAGHDGIIRSFHNWGVAN</sequence>
<dbReference type="InterPro" id="IPR036322">
    <property type="entry name" value="WD40_repeat_dom_sf"/>
</dbReference>
<feature type="repeat" description="WD" evidence="3">
    <location>
        <begin position="669"/>
        <end position="701"/>
    </location>
</feature>
<dbReference type="PROSITE" id="PS50082">
    <property type="entry name" value="WD_REPEATS_2"/>
    <property type="match status" value="4"/>
</dbReference>
<evidence type="ECO:0000313" key="6">
    <source>
        <dbReference type="Proteomes" id="UP000652761"/>
    </source>
</evidence>
<organism evidence="5 6">
    <name type="scientific">Colocasia esculenta</name>
    <name type="common">Wild taro</name>
    <name type="synonym">Arum esculentum</name>
    <dbReference type="NCBI Taxonomy" id="4460"/>
    <lineage>
        <taxon>Eukaryota</taxon>
        <taxon>Viridiplantae</taxon>
        <taxon>Streptophyta</taxon>
        <taxon>Embryophyta</taxon>
        <taxon>Tracheophyta</taxon>
        <taxon>Spermatophyta</taxon>
        <taxon>Magnoliopsida</taxon>
        <taxon>Liliopsida</taxon>
        <taxon>Araceae</taxon>
        <taxon>Aroideae</taxon>
        <taxon>Colocasieae</taxon>
        <taxon>Colocasia</taxon>
    </lineage>
</organism>
<feature type="region of interest" description="Disordered" evidence="4">
    <location>
        <begin position="126"/>
        <end position="159"/>
    </location>
</feature>
<feature type="repeat" description="WD" evidence="3">
    <location>
        <begin position="525"/>
        <end position="567"/>
    </location>
</feature>
<keyword evidence="1 3" id="KW-0853">WD repeat</keyword>
<dbReference type="PROSITE" id="PS50294">
    <property type="entry name" value="WD_REPEATS_REGION"/>
    <property type="match status" value="3"/>
</dbReference>
<dbReference type="Proteomes" id="UP000652761">
    <property type="component" value="Unassembled WGS sequence"/>
</dbReference>
<evidence type="ECO:0008006" key="7">
    <source>
        <dbReference type="Google" id="ProtNLM"/>
    </source>
</evidence>
<accession>A0A843W6R8</accession>
<dbReference type="PANTHER" id="PTHR14221:SF0">
    <property type="entry name" value="WD REPEAT-CONTAINING PROTEIN 44"/>
    <property type="match status" value="1"/>
</dbReference>
<dbReference type="InterPro" id="IPR001680">
    <property type="entry name" value="WD40_rpt"/>
</dbReference>
<reference evidence="5" key="1">
    <citation type="submission" date="2017-07" db="EMBL/GenBank/DDBJ databases">
        <title>Taro Niue Genome Assembly and Annotation.</title>
        <authorList>
            <person name="Atibalentja N."/>
            <person name="Keating K."/>
            <person name="Fields C.J."/>
        </authorList>
    </citation>
    <scope>NUCLEOTIDE SEQUENCE</scope>
    <source>
        <strain evidence="5">Niue_2</strain>
        <tissue evidence="5">Leaf</tissue>
    </source>
</reference>
<keyword evidence="6" id="KW-1185">Reference proteome</keyword>
<feature type="repeat" description="WD" evidence="3">
    <location>
        <begin position="401"/>
        <end position="434"/>
    </location>
</feature>
<evidence type="ECO:0000256" key="3">
    <source>
        <dbReference type="PROSITE-ProRule" id="PRU00221"/>
    </source>
</evidence>
<dbReference type="PRINTS" id="PR00320">
    <property type="entry name" value="GPROTEINBRPT"/>
</dbReference>
<evidence type="ECO:0000256" key="4">
    <source>
        <dbReference type="SAM" id="MobiDB-lite"/>
    </source>
</evidence>
<evidence type="ECO:0000256" key="2">
    <source>
        <dbReference type="ARBA" id="ARBA00022737"/>
    </source>
</evidence>
<feature type="repeat" description="WD" evidence="3">
    <location>
        <begin position="485"/>
        <end position="517"/>
    </location>
</feature>
<proteinExistence type="predicted"/>
<protein>
    <recommendedName>
        <fullName evidence="7">WD repeat-containing protein 44</fullName>
    </recommendedName>
</protein>
<dbReference type="InterPro" id="IPR040324">
    <property type="entry name" value="WDR44/Dgr2"/>
</dbReference>
<comment type="caution">
    <text evidence="5">The sequence shown here is derived from an EMBL/GenBank/DDBJ whole genome shotgun (WGS) entry which is preliminary data.</text>
</comment>
<gene>
    <name evidence="5" type="ORF">Taro_038465</name>
</gene>
<dbReference type="OrthoDB" id="408728at2759"/>
<dbReference type="AlphaFoldDB" id="A0A843W6R8"/>
<dbReference type="SUPFAM" id="SSF50978">
    <property type="entry name" value="WD40 repeat-like"/>
    <property type="match status" value="1"/>
</dbReference>
<dbReference type="Pfam" id="PF00400">
    <property type="entry name" value="WD40"/>
    <property type="match status" value="4"/>
</dbReference>
<evidence type="ECO:0000256" key="1">
    <source>
        <dbReference type="ARBA" id="ARBA00022574"/>
    </source>
</evidence>
<dbReference type="PANTHER" id="PTHR14221">
    <property type="entry name" value="WD REPEAT DOMAIN 44"/>
    <property type="match status" value="1"/>
</dbReference>
<dbReference type="SMART" id="SM00320">
    <property type="entry name" value="WD40"/>
    <property type="match status" value="7"/>
</dbReference>
<name>A0A843W6R8_COLES</name>